<feature type="region of interest" description="Disordered" evidence="1">
    <location>
        <begin position="1"/>
        <end position="74"/>
    </location>
</feature>
<dbReference type="EMBL" id="JRKL02012656">
    <property type="protein sequence ID" value="KAF3944252.1"/>
    <property type="molecule type" value="Genomic_DNA"/>
</dbReference>
<keyword evidence="3" id="KW-1185">Reference proteome</keyword>
<accession>A0A8J4Q696</accession>
<evidence type="ECO:0000256" key="1">
    <source>
        <dbReference type="SAM" id="MobiDB-lite"/>
    </source>
</evidence>
<dbReference type="Proteomes" id="UP000737018">
    <property type="component" value="Unassembled WGS sequence"/>
</dbReference>
<dbReference type="AlphaFoldDB" id="A0A8J4Q696"/>
<proteinExistence type="predicted"/>
<protein>
    <submittedName>
        <fullName evidence="2">Uncharacterized protein</fullName>
    </submittedName>
</protein>
<name>A0A8J4Q696_9ROSI</name>
<evidence type="ECO:0000313" key="2">
    <source>
        <dbReference type="EMBL" id="KAF3944252.1"/>
    </source>
</evidence>
<feature type="compositionally biased region" description="Basic residues" evidence="1">
    <location>
        <begin position="56"/>
        <end position="66"/>
    </location>
</feature>
<feature type="compositionally biased region" description="Low complexity" evidence="1">
    <location>
        <begin position="41"/>
        <end position="55"/>
    </location>
</feature>
<gene>
    <name evidence="2" type="ORF">CMV_029266</name>
</gene>
<evidence type="ECO:0000313" key="3">
    <source>
        <dbReference type="Proteomes" id="UP000737018"/>
    </source>
</evidence>
<organism evidence="2 3">
    <name type="scientific">Castanea mollissima</name>
    <name type="common">Chinese chestnut</name>
    <dbReference type="NCBI Taxonomy" id="60419"/>
    <lineage>
        <taxon>Eukaryota</taxon>
        <taxon>Viridiplantae</taxon>
        <taxon>Streptophyta</taxon>
        <taxon>Embryophyta</taxon>
        <taxon>Tracheophyta</taxon>
        <taxon>Spermatophyta</taxon>
        <taxon>Magnoliopsida</taxon>
        <taxon>eudicotyledons</taxon>
        <taxon>Gunneridae</taxon>
        <taxon>Pentapetalae</taxon>
        <taxon>rosids</taxon>
        <taxon>fabids</taxon>
        <taxon>Fagales</taxon>
        <taxon>Fagaceae</taxon>
        <taxon>Castanea</taxon>
    </lineage>
</organism>
<reference evidence="2" key="1">
    <citation type="submission" date="2020-03" db="EMBL/GenBank/DDBJ databases">
        <title>Castanea mollissima Vanexum genome sequencing.</title>
        <authorList>
            <person name="Staton M."/>
        </authorList>
    </citation>
    <scope>NUCLEOTIDE SEQUENCE</scope>
    <source>
        <tissue evidence="2">Leaf</tissue>
    </source>
</reference>
<comment type="caution">
    <text evidence="2">The sequence shown here is derived from an EMBL/GenBank/DDBJ whole genome shotgun (WGS) entry which is preliminary data.</text>
</comment>
<sequence length="219" mass="23999">MINHIPNPIPSQASNPKPIPNPIPFKSCTTRGPNSKPKTHPPSTDPASTATSTSKSKLKTAFKWKPKPSQPSVIKSQTHPLAVFSSQAPHSHLISSATAETGSAMPVDVPVTSRCLSRLEPTSTEKFLSVPDNFEASVTESHYSDASVDESLCSDNEVDESLCSDNEVDESLCSDNELDESLYSDNELALHRDIQRIIHEHTDNAIRKWGNSEQWVLKL</sequence>